<feature type="transmembrane region" description="Helical" evidence="9">
    <location>
        <begin position="98"/>
        <end position="116"/>
    </location>
</feature>
<dbReference type="NCBIfam" id="TIGR03025">
    <property type="entry name" value="EPS_sugtrans"/>
    <property type="match status" value="1"/>
</dbReference>
<evidence type="ECO:0000313" key="11">
    <source>
        <dbReference type="EMBL" id="GHF35993.1"/>
    </source>
</evidence>
<dbReference type="Pfam" id="PF02397">
    <property type="entry name" value="Bac_transf"/>
    <property type="match status" value="1"/>
</dbReference>
<name>A0ABQ3JJW7_9DEIO</name>
<evidence type="ECO:0000256" key="7">
    <source>
        <dbReference type="ARBA" id="ARBA00022989"/>
    </source>
</evidence>
<proteinExistence type="inferred from homology"/>
<dbReference type="SUPFAM" id="SSF51735">
    <property type="entry name" value="NAD(P)-binding Rossmann-fold domains"/>
    <property type="match status" value="1"/>
</dbReference>
<dbReference type="InterPro" id="IPR017475">
    <property type="entry name" value="EPS_sugar_tfrase"/>
</dbReference>
<evidence type="ECO:0000256" key="6">
    <source>
        <dbReference type="ARBA" id="ARBA00022692"/>
    </source>
</evidence>
<feature type="transmembrane region" description="Helical" evidence="9">
    <location>
        <begin position="30"/>
        <end position="54"/>
    </location>
</feature>
<feature type="transmembrane region" description="Helical" evidence="9">
    <location>
        <begin position="290"/>
        <end position="313"/>
    </location>
</feature>
<feature type="transmembrane region" description="Helical" evidence="9">
    <location>
        <begin position="153"/>
        <end position="173"/>
    </location>
</feature>
<keyword evidence="7 9" id="KW-1133">Transmembrane helix</keyword>
<evidence type="ECO:0000256" key="9">
    <source>
        <dbReference type="SAM" id="Phobius"/>
    </source>
</evidence>
<comment type="subcellular location">
    <subcellularLocation>
        <location evidence="2">Cell membrane</location>
    </subcellularLocation>
    <subcellularLocation>
        <location evidence="1">Membrane</location>
        <topology evidence="1">Multi-pass membrane protein</topology>
    </subcellularLocation>
</comment>
<comment type="similarity">
    <text evidence="3">Belongs to the bacterial sugar transferase family.</text>
</comment>
<keyword evidence="8 9" id="KW-0472">Membrane</keyword>
<dbReference type="InterPro" id="IPR036291">
    <property type="entry name" value="NAD(P)-bd_dom_sf"/>
</dbReference>
<organism evidence="11 12">
    <name type="scientific">Deinococcus metalli</name>
    <dbReference type="NCBI Taxonomy" id="1141878"/>
    <lineage>
        <taxon>Bacteria</taxon>
        <taxon>Thermotogati</taxon>
        <taxon>Deinococcota</taxon>
        <taxon>Deinococci</taxon>
        <taxon>Deinococcales</taxon>
        <taxon>Deinococcaceae</taxon>
        <taxon>Deinococcus</taxon>
    </lineage>
</organism>
<feature type="domain" description="Bacterial sugar transferase" evidence="10">
    <location>
        <begin position="285"/>
        <end position="478"/>
    </location>
</feature>
<evidence type="ECO:0000256" key="3">
    <source>
        <dbReference type="ARBA" id="ARBA00006464"/>
    </source>
</evidence>
<evidence type="ECO:0000256" key="5">
    <source>
        <dbReference type="ARBA" id="ARBA00022679"/>
    </source>
</evidence>
<evidence type="ECO:0000313" key="12">
    <source>
        <dbReference type="Proteomes" id="UP000619376"/>
    </source>
</evidence>
<feature type="transmembrane region" description="Helical" evidence="9">
    <location>
        <begin position="122"/>
        <end position="141"/>
    </location>
</feature>
<keyword evidence="4" id="KW-1003">Cell membrane</keyword>
<evidence type="ECO:0000256" key="1">
    <source>
        <dbReference type="ARBA" id="ARBA00004141"/>
    </source>
</evidence>
<protein>
    <submittedName>
        <fullName evidence="11">Undecaprenyl-phosphate galactose phosphotransferase WbaP</fullName>
    </submittedName>
</protein>
<dbReference type="Proteomes" id="UP000619376">
    <property type="component" value="Unassembled WGS sequence"/>
</dbReference>
<evidence type="ECO:0000259" key="10">
    <source>
        <dbReference type="Pfam" id="PF02397"/>
    </source>
</evidence>
<dbReference type="RefSeq" id="WP_184110180.1">
    <property type="nucleotide sequence ID" value="NZ_BNAJ01000002.1"/>
</dbReference>
<dbReference type="EMBL" id="BNAJ01000002">
    <property type="protein sequence ID" value="GHF35993.1"/>
    <property type="molecule type" value="Genomic_DNA"/>
</dbReference>
<comment type="caution">
    <text evidence="11">The sequence shown here is derived from an EMBL/GenBank/DDBJ whole genome shotgun (WGS) entry which is preliminary data.</text>
</comment>
<accession>A0ABQ3JJW7</accession>
<keyword evidence="5" id="KW-0808">Transferase</keyword>
<keyword evidence="12" id="KW-1185">Reference proteome</keyword>
<evidence type="ECO:0000256" key="8">
    <source>
        <dbReference type="ARBA" id="ARBA00023136"/>
    </source>
</evidence>
<sequence length="483" mass="53409">MQATSNPTLLRQTVLGLNRRDVGPWKLWRILNGCAVAGGDVVAILLAGMLVSVVSGHAMLAPLDSGWLTLIVVVWLLGASVLHLLPDWGMSPPTQLERLSKLMGVVFVTTAAAMYISHDTPMTFHLLLLASLPLALVLIVLTRSMLKSALIRWNVWGVPVVVYGGAVTGSMVIDALRANPGYGYRPVAIFDDNAALEGTAIHSVPVVGGTGSTLDVPVAILAMPGMQRQRLVEMLEGPLATYPKVILIPDLFEVESMWAQTRDFGGVMGLEIARNLLNGSAQMVKRGLDIVLVSLSAPLWLPVCVLLGGLIWLEDRTRPVFFQQRVGFRDQPFTAWKFRTMVPDAEAVLQQKLSADPELRAEWEANYKLRNDPRITRIGRLLRRTSLDELPQLINVLRGDMSLVGPRPLPKYHHDQLTTQTQHLRTLVHPGMTGLWQVSGRSEAGNLGMERWDPYYVRNWSIWLDIYILIRTFSVVVKGSGAY</sequence>
<dbReference type="InterPro" id="IPR003362">
    <property type="entry name" value="Bact_transf"/>
</dbReference>
<reference evidence="12" key="1">
    <citation type="journal article" date="2019" name="Int. J. Syst. Evol. Microbiol.">
        <title>The Global Catalogue of Microorganisms (GCM) 10K type strain sequencing project: providing services to taxonomists for standard genome sequencing and annotation.</title>
        <authorList>
            <consortium name="The Broad Institute Genomics Platform"/>
            <consortium name="The Broad Institute Genome Sequencing Center for Infectious Disease"/>
            <person name="Wu L."/>
            <person name="Ma J."/>
        </authorList>
    </citation>
    <scope>NUCLEOTIDE SEQUENCE [LARGE SCALE GENOMIC DNA]</scope>
    <source>
        <strain evidence="12">CGMCC 1.18437</strain>
    </source>
</reference>
<evidence type="ECO:0000256" key="2">
    <source>
        <dbReference type="ARBA" id="ARBA00004236"/>
    </source>
</evidence>
<dbReference type="PANTHER" id="PTHR30576:SF4">
    <property type="entry name" value="UNDECAPRENYL-PHOSPHATE GALACTOSE PHOSPHOTRANSFERASE"/>
    <property type="match status" value="1"/>
</dbReference>
<evidence type="ECO:0000256" key="4">
    <source>
        <dbReference type="ARBA" id="ARBA00022475"/>
    </source>
</evidence>
<feature type="transmembrane region" description="Helical" evidence="9">
    <location>
        <begin position="66"/>
        <end position="86"/>
    </location>
</feature>
<dbReference type="PANTHER" id="PTHR30576">
    <property type="entry name" value="COLANIC BIOSYNTHESIS UDP-GLUCOSE LIPID CARRIER TRANSFERASE"/>
    <property type="match status" value="1"/>
</dbReference>
<dbReference type="Gene3D" id="3.40.50.720">
    <property type="entry name" value="NAD(P)-binding Rossmann-like Domain"/>
    <property type="match status" value="1"/>
</dbReference>
<keyword evidence="6 9" id="KW-0812">Transmembrane</keyword>
<gene>
    <name evidence="11" type="ORF">GCM10017781_10700</name>
</gene>